<keyword evidence="2" id="KW-1185">Reference proteome</keyword>
<dbReference type="InterPro" id="IPR010179">
    <property type="entry name" value="CRISPR-assoc_prot_Cse3"/>
</dbReference>
<dbReference type="Gene3D" id="3.30.70.1200">
    <property type="entry name" value="Crispr-associated protein, domain 1"/>
    <property type="match status" value="1"/>
</dbReference>
<sequence length="238" mass="27749">MYLSRVQLHLEKLKPDMLQKWRTSTPYASHQWLWQLFPEQQKRHFLFRQEPKGRFFILSATPPLTQHFLFEVETKPFKPSLEKGLTLDFQLRANPVVTHNNKRSDVMMDAKYKAKANGIARDRWWKIQQRAAQEWLENQGNLHGFRLIYPDNDDLARWAGPDYADDNADDPARSSCVGAYQQYRVVRRLDEKPIAYSSVDYAGSLCITDVALFEKALLEGIGKCKGLGCGLMMVRRKR</sequence>
<dbReference type="EMBL" id="SZPQ01000033">
    <property type="protein sequence ID" value="TKI04078.1"/>
    <property type="molecule type" value="Genomic_DNA"/>
</dbReference>
<evidence type="ECO:0000313" key="2">
    <source>
        <dbReference type="Proteomes" id="UP000305202"/>
    </source>
</evidence>
<evidence type="ECO:0000313" key="1">
    <source>
        <dbReference type="EMBL" id="TKI04078.1"/>
    </source>
</evidence>
<comment type="caution">
    <text evidence="1">The sequence shown here is derived from an EMBL/GenBank/DDBJ whole genome shotgun (WGS) entry which is preliminary data.</text>
</comment>
<protein>
    <submittedName>
        <fullName evidence="1">Type I-E CRISPR-associated protein Cas6/Cse3/CasE</fullName>
    </submittedName>
</protein>
<gene>
    <name evidence="1" type="primary">cas6e</name>
    <name evidence="1" type="ORF">FCN80_19135</name>
</gene>
<dbReference type="Pfam" id="PF08798">
    <property type="entry name" value="CRISPR_assoc"/>
    <property type="match status" value="1"/>
</dbReference>
<dbReference type="Proteomes" id="UP000305202">
    <property type="component" value="Unassembled WGS sequence"/>
</dbReference>
<dbReference type="NCBIfam" id="TIGR01907">
    <property type="entry name" value="casE_Cse3"/>
    <property type="match status" value="1"/>
</dbReference>
<dbReference type="RefSeq" id="WP_136991812.1">
    <property type="nucleotide sequence ID" value="NZ_SZPQ01000033.1"/>
</dbReference>
<dbReference type="Gene3D" id="3.30.70.1210">
    <property type="entry name" value="Crispr-associated protein, domain 2"/>
    <property type="match status" value="1"/>
</dbReference>
<dbReference type="SUPFAM" id="SSF117987">
    <property type="entry name" value="CRISPR-associated protein"/>
    <property type="match status" value="2"/>
</dbReference>
<dbReference type="SMART" id="SM01101">
    <property type="entry name" value="CRISPR_assoc"/>
    <property type="match status" value="1"/>
</dbReference>
<accession>A0ABY2SL13</accession>
<proteinExistence type="predicted"/>
<name>A0ABY2SL13_9HYPH</name>
<organism evidence="1 2">
    <name type="scientific">Martelella alba</name>
    <dbReference type="NCBI Taxonomy" id="2590451"/>
    <lineage>
        <taxon>Bacteria</taxon>
        <taxon>Pseudomonadati</taxon>
        <taxon>Pseudomonadota</taxon>
        <taxon>Alphaproteobacteria</taxon>
        <taxon>Hyphomicrobiales</taxon>
        <taxon>Aurantimonadaceae</taxon>
        <taxon>Martelella</taxon>
    </lineage>
</organism>
<reference evidence="1 2" key="1">
    <citation type="submission" date="2019-04" db="EMBL/GenBank/DDBJ databases">
        <authorList>
            <person name="Li M."/>
            <person name="Gao C."/>
        </authorList>
    </citation>
    <scope>NUCLEOTIDE SEQUENCE [LARGE SCALE GENOMIC DNA]</scope>
    <source>
        <strain evidence="1 2">BGMRC 2031</strain>
    </source>
</reference>